<dbReference type="PROSITE" id="PS50294">
    <property type="entry name" value="WD_REPEATS_REGION"/>
    <property type="match status" value="1"/>
</dbReference>
<accession>A0ABR3JRY4</accession>
<name>A0ABR3JRY4_9AGAR</name>
<keyword evidence="4" id="KW-0175">Coiled coil</keyword>
<proteinExistence type="predicted"/>
<dbReference type="SUPFAM" id="SSF50978">
    <property type="entry name" value="WD40 repeat-like"/>
    <property type="match status" value="1"/>
</dbReference>
<dbReference type="InterPro" id="IPR015943">
    <property type="entry name" value="WD40/YVTN_repeat-like_dom_sf"/>
</dbReference>
<dbReference type="InterPro" id="IPR019775">
    <property type="entry name" value="WD40_repeat_CS"/>
</dbReference>
<evidence type="ECO:0000313" key="5">
    <source>
        <dbReference type="EMBL" id="KAL0958559.1"/>
    </source>
</evidence>
<dbReference type="PROSITE" id="PS00678">
    <property type="entry name" value="WD_REPEATS_1"/>
    <property type="match status" value="1"/>
</dbReference>
<dbReference type="SMART" id="SM00320">
    <property type="entry name" value="WD40"/>
    <property type="match status" value="1"/>
</dbReference>
<dbReference type="EMBL" id="JASNQZ010000004">
    <property type="protein sequence ID" value="KAL0958559.1"/>
    <property type="molecule type" value="Genomic_DNA"/>
</dbReference>
<dbReference type="InterPro" id="IPR001680">
    <property type="entry name" value="WD40_rpt"/>
</dbReference>
<sequence>MSARDQCFNAVRPLMNLMLDWDNEERSYRQTFREEINQLRAERETLVRQHNEQLKSQAMHYELQLENLKSAPSEQEEISRWLQEKYDALQAEYYRVEGQREVACEMEARYKTHLDKQNLALTELTKERDILRCDYDTASQELERVTSDRDSISQDRQYRLLVKLTGFDREIKSLIFTRNGRYLLSGGKDEILRVWELQSLKCVQQVRPLSGAWGSVECLTWVTADTAPNL</sequence>
<feature type="coiled-coil region" evidence="4">
    <location>
        <begin position="29"/>
        <end position="71"/>
    </location>
</feature>
<feature type="repeat" description="WD" evidence="3">
    <location>
        <begin position="164"/>
        <end position="205"/>
    </location>
</feature>
<comment type="caution">
    <text evidence="5">The sequence shown here is derived from an EMBL/GenBank/DDBJ whole genome shotgun (WGS) entry which is preliminary data.</text>
</comment>
<gene>
    <name evidence="5" type="ORF">HGRIS_000699</name>
</gene>
<dbReference type="PROSITE" id="PS50082">
    <property type="entry name" value="WD_REPEATS_2"/>
    <property type="match status" value="1"/>
</dbReference>
<evidence type="ECO:0000256" key="2">
    <source>
        <dbReference type="ARBA" id="ARBA00022737"/>
    </source>
</evidence>
<dbReference type="InterPro" id="IPR036322">
    <property type="entry name" value="WD40_repeat_dom_sf"/>
</dbReference>
<keyword evidence="2" id="KW-0677">Repeat</keyword>
<evidence type="ECO:0000256" key="1">
    <source>
        <dbReference type="ARBA" id="ARBA00022574"/>
    </source>
</evidence>
<organism evidence="5 6">
    <name type="scientific">Hohenbuehelia grisea</name>
    <dbReference type="NCBI Taxonomy" id="104357"/>
    <lineage>
        <taxon>Eukaryota</taxon>
        <taxon>Fungi</taxon>
        <taxon>Dikarya</taxon>
        <taxon>Basidiomycota</taxon>
        <taxon>Agaricomycotina</taxon>
        <taxon>Agaricomycetes</taxon>
        <taxon>Agaricomycetidae</taxon>
        <taxon>Agaricales</taxon>
        <taxon>Pleurotineae</taxon>
        <taxon>Pleurotaceae</taxon>
        <taxon>Hohenbuehelia</taxon>
    </lineage>
</organism>
<keyword evidence="6" id="KW-1185">Reference proteome</keyword>
<evidence type="ECO:0000256" key="4">
    <source>
        <dbReference type="SAM" id="Coils"/>
    </source>
</evidence>
<keyword evidence="1 3" id="KW-0853">WD repeat</keyword>
<dbReference type="Proteomes" id="UP001556367">
    <property type="component" value="Unassembled WGS sequence"/>
</dbReference>
<reference evidence="6" key="1">
    <citation type="submission" date="2024-06" db="EMBL/GenBank/DDBJ databases">
        <title>Multi-omics analyses provide insights into the biosynthesis of the anticancer antibiotic pleurotin in Hohenbuehelia grisea.</title>
        <authorList>
            <person name="Weaver J.A."/>
            <person name="Alberti F."/>
        </authorList>
    </citation>
    <scope>NUCLEOTIDE SEQUENCE [LARGE SCALE GENOMIC DNA]</scope>
    <source>
        <strain evidence="6">T-177</strain>
    </source>
</reference>
<evidence type="ECO:0000313" key="6">
    <source>
        <dbReference type="Proteomes" id="UP001556367"/>
    </source>
</evidence>
<protein>
    <submittedName>
        <fullName evidence="5">Uncharacterized protein</fullName>
    </submittedName>
</protein>
<dbReference type="Gene3D" id="2.130.10.10">
    <property type="entry name" value="YVTN repeat-like/Quinoprotein amine dehydrogenase"/>
    <property type="match status" value="1"/>
</dbReference>
<evidence type="ECO:0000256" key="3">
    <source>
        <dbReference type="PROSITE-ProRule" id="PRU00221"/>
    </source>
</evidence>